<evidence type="ECO:0000256" key="2">
    <source>
        <dbReference type="SAM" id="Phobius"/>
    </source>
</evidence>
<dbReference type="OrthoDB" id="3267444at2"/>
<reference evidence="4 5" key="1">
    <citation type="submission" date="2019-04" db="EMBL/GenBank/DDBJ databases">
        <title>Isolation and identification of Cellulomonas shaoxiangyii sp. Nov. isolated from feces of the Tibetan antelopes (Pantholops hodgsonii) in the Qinghai-Tibet plateau of China.</title>
        <authorList>
            <person name="Tian Z."/>
        </authorList>
    </citation>
    <scope>NUCLEOTIDE SEQUENCE [LARGE SCALE GENOMIC DNA]</scope>
    <source>
        <strain evidence="4 5">Z28</strain>
    </source>
</reference>
<organism evidence="4 5">
    <name type="scientific">Cellulomonas shaoxiangyii</name>
    <dbReference type="NCBI Taxonomy" id="2566013"/>
    <lineage>
        <taxon>Bacteria</taxon>
        <taxon>Bacillati</taxon>
        <taxon>Actinomycetota</taxon>
        <taxon>Actinomycetes</taxon>
        <taxon>Micrococcales</taxon>
        <taxon>Cellulomonadaceae</taxon>
        <taxon>Cellulomonas</taxon>
    </lineage>
</organism>
<feature type="compositionally biased region" description="Low complexity" evidence="1">
    <location>
        <begin position="191"/>
        <end position="201"/>
    </location>
</feature>
<dbReference type="Gene3D" id="3.30.70.2390">
    <property type="match status" value="1"/>
</dbReference>
<proteinExistence type="predicted"/>
<evidence type="ECO:0000313" key="4">
    <source>
        <dbReference type="EMBL" id="QCB92437.1"/>
    </source>
</evidence>
<keyword evidence="2" id="KW-1133">Transmembrane helix</keyword>
<dbReference type="KEGG" id="celz:E5225_01575"/>
<protein>
    <submittedName>
        <fullName evidence="4">LytR family transcriptional regulator</fullName>
    </submittedName>
</protein>
<dbReference type="AlphaFoldDB" id="A0A4P7SG03"/>
<evidence type="ECO:0000259" key="3">
    <source>
        <dbReference type="Pfam" id="PF13399"/>
    </source>
</evidence>
<dbReference type="Pfam" id="PF13399">
    <property type="entry name" value="LytR_C"/>
    <property type="match status" value="1"/>
</dbReference>
<accession>A0A4P7SG03</accession>
<keyword evidence="5" id="KW-1185">Reference proteome</keyword>
<dbReference type="RefSeq" id="WP_135972824.1">
    <property type="nucleotide sequence ID" value="NZ_CP039291.1"/>
</dbReference>
<gene>
    <name evidence="4" type="ORF">E5225_01575</name>
</gene>
<feature type="domain" description="LytR/CpsA/Psr regulator C-terminal" evidence="3">
    <location>
        <begin position="80"/>
        <end position="164"/>
    </location>
</feature>
<evidence type="ECO:0000256" key="1">
    <source>
        <dbReference type="SAM" id="MobiDB-lite"/>
    </source>
</evidence>
<dbReference type="EMBL" id="CP039291">
    <property type="protein sequence ID" value="QCB92437.1"/>
    <property type="molecule type" value="Genomic_DNA"/>
</dbReference>
<evidence type="ECO:0000313" key="5">
    <source>
        <dbReference type="Proteomes" id="UP000296469"/>
    </source>
</evidence>
<name>A0A4P7SG03_9CELL</name>
<dbReference type="InterPro" id="IPR027381">
    <property type="entry name" value="LytR/CpsA/Psr_C"/>
</dbReference>
<keyword evidence="2" id="KW-0472">Membrane</keyword>
<sequence length="209" mass="21416">MSDQDLARQLRRRHMHERQAVVFGVLLAGLAVAGVGSAALYTESISLPFLERDFSRPAPTATAEAVWCPPEGALPVPAGQVPVNVLNGANRSGLAASTATDLQGRGFVVASTANGPDTAGVGRIVSGTNGIAAAYTLRAHLPEAQLALDTREDASVDLVLGADFATLLPVEQVALDPAAPLVGPEGCKPFAELAQAAQQPAPEEPAPEG</sequence>
<feature type="transmembrane region" description="Helical" evidence="2">
    <location>
        <begin position="20"/>
        <end position="41"/>
    </location>
</feature>
<dbReference type="Proteomes" id="UP000296469">
    <property type="component" value="Chromosome"/>
</dbReference>
<feature type="region of interest" description="Disordered" evidence="1">
    <location>
        <begin position="190"/>
        <end position="209"/>
    </location>
</feature>
<keyword evidence="2" id="KW-0812">Transmembrane</keyword>